<gene>
    <name evidence="1" type="ORF">ALEPTO_LOCUS9036</name>
</gene>
<dbReference type="EMBL" id="CAJVPS010006210">
    <property type="protein sequence ID" value="CAG8622802.1"/>
    <property type="molecule type" value="Genomic_DNA"/>
</dbReference>
<dbReference type="Proteomes" id="UP000789508">
    <property type="component" value="Unassembled WGS sequence"/>
</dbReference>
<name>A0A9N9GP18_9GLOM</name>
<evidence type="ECO:0000313" key="2">
    <source>
        <dbReference type="Proteomes" id="UP000789508"/>
    </source>
</evidence>
<sequence>MKAKLWRQGLPTRKWHFGTVQKGSSQPTGFDAPGNPEYQINIPISDVFYDPPVPAVGYVPPVSRPAIPGGNFIIDLYEIQQ</sequence>
<reference evidence="1" key="1">
    <citation type="submission" date="2021-06" db="EMBL/GenBank/DDBJ databases">
        <authorList>
            <person name="Kallberg Y."/>
            <person name="Tangrot J."/>
            <person name="Rosling A."/>
        </authorList>
    </citation>
    <scope>NUCLEOTIDE SEQUENCE</scope>
    <source>
        <strain evidence="1">FL130A</strain>
    </source>
</reference>
<accession>A0A9N9GP18</accession>
<dbReference type="OrthoDB" id="2364950at2759"/>
<evidence type="ECO:0000313" key="1">
    <source>
        <dbReference type="EMBL" id="CAG8622802.1"/>
    </source>
</evidence>
<dbReference type="AlphaFoldDB" id="A0A9N9GP18"/>
<organism evidence="1 2">
    <name type="scientific">Ambispora leptoticha</name>
    <dbReference type="NCBI Taxonomy" id="144679"/>
    <lineage>
        <taxon>Eukaryota</taxon>
        <taxon>Fungi</taxon>
        <taxon>Fungi incertae sedis</taxon>
        <taxon>Mucoromycota</taxon>
        <taxon>Glomeromycotina</taxon>
        <taxon>Glomeromycetes</taxon>
        <taxon>Archaeosporales</taxon>
        <taxon>Ambisporaceae</taxon>
        <taxon>Ambispora</taxon>
    </lineage>
</organism>
<protein>
    <submittedName>
        <fullName evidence="1">13356_t:CDS:1</fullName>
    </submittedName>
</protein>
<feature type="non-terminal residue" evidence="1">
    <location>
        <position position="1"/>
    </location>
</feature>
<keyword evidence="2" id="KW-1185">Reference proteome</keyword>
<proteinExistence type="predicted"/>
<comment type="caution">
    <text evidence="1">The sequence shown here is derived from an EMBL/GenBank/DDBJ whole genome shotgun (WGS) entry which is preliminary data.</text>
</comment>